<proteinExistence type="predicted"/>
<evidence type="ECO:0000256" key="6">
    <source>
        <dbReference type="ARBA" id="ARBA00023014"/>
    </source>
</evidence>
<dbReference type="RefSeq" id="WP_407081563.1">
    <property type="nucleotide sequence ID" value="NZ_CP069362.1"/>
</dbReference>
<dbReference type="InterPro" id="IPR007197">
    <property type="entry name" value="rSAM"/>
</dbReference>
<dbReference type="InterPro" id="IPR058240">
    <property type="entry name" value="rSAM_sf"/>
</dbReference>
<keyword evidence="3" id="KW-0949">S-adenosyl-L-methionine</keyword>
<evidence type="ECO:0000256" key="2">
    <source>
        <dbReference type="ARBA" id="ARBA00022485"/>
    </source>
</evidence>
<dbReference type="NCBIfam" id="TIGR01212">
    <property type="entry name" value="TIGR01212 family radical SAM protein"/>
    <property type="match status" value="1"/>
</dbReference>
<protein>
    <submittedName>
        <fullName evidence="8">TIGR01212 family radical SAM protein</fullName>
    </submittedName>
</protein>
<sequence>MLYNKLSDYLKKRYGERVQRLPINAGFTCPNKTGARGTGGCIYCEETGSGFASLSPKTPIAEQIKFMIERYKGRANKFMAYFQSNTNTYAPPHVLKKIYDSALIDDRIIILDISTRPDSVEDEKLDLIASYKEKMDVYLEFGLQSVNYNTLKILNRGHTLAEFIDAVNRAKKRDIEVIAHMIIDLPWDNEEDIIEGAKILSALKIDGVKLHSLYITENTILGQMYKKGEVQPLSLEEFMERNILFLEYLDPEIVIHRLAADPPKEGVLHGNWGMSKIKIINLLEKEMRNRNTYQGRLYNYLNR</sequence>
<keyword evidence="2" id="KW-0004">4Fe-4S</keyword>
<dbReference type="Gene3D" id="3.80.30.20">
    <property type="entry name" value="tm_1862 like domain"/>
    <property type="match status" value="1"/>
</dbReference>
<evidence type="ECO:0000256" key="4">
    <source>
        <dbReference type="ARBA" id="ARBA00022723"/>
    </source>
</evidence>
<dbReference type="PROSITE" id="PS51918">
    <property type="entry name" value="RADICAL_SAM"/>
    <property type="match status" value="1"/>
</dbReference>
<dbReference type="PANTHER" id="PTHR11135:SF1">
    <property type="entry name" value="PROTEIN YHCC"/>
    <property type="match status" value="1"/>
</dbReference>
<dbReference type="SFLD" id="SFLDS00029">
    <property type="entry name" value="Radical_SAM"/>
    <property type="match status" value="1"/>
</dbReference>
<dbReference type="PANTHER" id="PTHR11135">
    <property type="entry name" value="HISTONE ACETYLTRANSFERASE-RELATED"/>
    <property type="match status" value="1"/>
</dbReference>
<organism evidence="8 9">
    <name type="scientific">Marinitoga aeolica</name>
    <dbReference type="NCBI Taxonomy" id="2809031"/>
    <lineage>
        <taxon>Bacteria</taxon>
        <taxon>Thermotogati</taxon>
        <taxon>Thermotogota</taxon>
        <taxon>Thermotogae</taxon>
        <taxon>Petrotogales</taxon>
        <taxon>Petrotogaceae</taxon>
        <taxon>Marinitoga</taxon>
    </lineage>
</organism>
<dbReference type="SMART" id="SM00729">
    <property type="entry name" value="Elp3"/>
    <property type="match status" value="1"/>
</dbReference>
<accession>A0ABY8PTW3</accession>
<dbReference type="InterPro" id="IPR032432">
    <property type="entry name" value="Radical_SAM_C"/>
</dbReference>
<dbReference type="Pfam" id="PF16199">
    <property type="entry name" value="Radical_SAM_C"/>
    <property type="match status" value="1"/>
</dbReference>
<name>A0ABY8PTW3_9BACT</name>
<evidence type="ECO:0000313" key="8">
    <source>
        <dbReference type="EMBL" id="WGS66057.1"/>
    </source>
</evidence>
<evidence type="ECO:0000259" key="7">
    <source>
        <dbReference type="PROSITE" id="PS51918"/>
    </source>
</evidence>
<dbReference type="SFLD" id="SFLDG01086">
    <property type="entry name" value="elongater_protein-like"/>
    <property type="match status" value="1"/>
</dbReference>
<keyword evidence="6" id="KW-0411">Iron-sulfur</keyword>
<evidence type="ECO:0000256" key="3">
    <source>
        <dbReference type="ARBA" id="ARBA00022691"/>
    </source>
</evidence>
<evidence type="ECO:0000256" key="5">
    <source>
        <dbReference type="ARBA" id="ARBA00023004"/>
    </source>
</evidence>
<reference evidence="8 9" key="1">
    <citation type="submission" date="2021-02" db="EMBL/GenBank/DDBJ databases">
        <title>Characterization of Marinitoga sp. nov. str. BP5-C20A.</title>
        <authorList>
            <person name="Erauso G."/>
            <person name="Postec A."/>
        </authorList>
    </citation>
    <scope>NUCLEOTIDE SEQUENCE [LARGE SCALE GENOMIC DNA]</scope>
    <source>
        <strain evidence="8 9">BP5-C20A</strain>
    </source>
</reference>
<dbReference type="Pfam" id="PF04055">
    <property type="entry name" value="Radical_SAM"/>
    <property type="match status" value="1"/>
</dbReference>
<feature type="domain" description="Radical SAM core" evidence="7">
    <location>
        <begin position="13"/>
        <end position="252"/>
    </location>
</feature>
<comment type="cofactor">
    <cofactor evidence="1">
        <name>[4Fe-4S] cluster</name>
        <dbReference type="ChEBI" id="CHEBI:49883"/>
    </cofactor>
</comment>
<dbReference type="SFLD" id="SFLDG01091">
    <property type="entry name" value="uncharacterized_CHP01210-like"/>
    <property type="match status" value="1"/>
</dbReference>
<dbReference type="EMBL" id="CP069362">
    <property type="protein sequence ID" value="WGS66057.1"/>
    <property type="molecule type" value="Genomic_DNA"/>
</dbReference>
<dbReference type="InterPro" id="IPR005911">
    <property type="entry name" value="YhcC-like"/>
</dbReference>
<dbReference type="InterPro" id="IPR006638">
    <property type="entry name" value="Elp3/MiaA/NifB-like_rSAM"/>
</dbReference>
<dbReference type="Proteomes" id="UP001232493">
    <property type="component" value="Chromosome"/>
</dbReference>
<keyword evidence="5" id="KW-0408">Iron</keyword>
<gene>
    <name evidence="8" type="ORF">JRV97_01925</name>
</gene>
<dbReference type="SUPFAM" id="SSF102114">
    <property type="entry name" value="Radical SAM enzymes"/>
    <property type="match status" value="1"/>
</dbReference>
<dbReference type="InterPro" id="IPR039661">
    <property type="entry name" value="ELP3"/>
</dbReference>
<keyword evidence="9" id="KW-1185">Reference proteome</keyword>
<dbReference type="InterPro" id="IPR023404">
    <property type="entry name" value="rSAM_horseshoe"/>
</dbReference>
<evidence type="ECO:0000313" key="9">
    <source>
        <dbReference type="Proteomes" id="UP001232493"/>
    </source>
</evidence>
<keyword evidence="4" id="KW-0479">Metal-binding</keyword>
<evidence type="ECO:0000256" key="1">
    <source>
        <dbReference type="ARBA" id="ARBA00001966"/>
    </source>
</evidence>